<organism evidence="2 3">
    <name type="scientific">Rhizobium aquaticum</name>
    <dbReference type="NCBI Taxonomy" id="1549636"/>
    <lineage>
        <taxon>Bacteria</taxon>
        <taxon>Pseudomonadati</taxon>
        <taxon>Pseudomonadota</taxon>
        <taxon>Alphaproteobacteria</taxon>
        <taxon>Hyphomicrobiales</taxon>
        <taxon>Rhizobiaceae</taxon>
        <taxon>Rhizobium/Agrobacterium group</taxon>
        <taxon>Rhizobium</taxon>
    </lineage>
</organism>
<dbReference type="RefSeq" id="WP_354556756.1">
    <property type="nucleotide sequence ID" value="NZ_JBEPMB010000003.1"/>
</dbReference>
<evidence type="ECO:0000313" key="3">
    <source>
        <dbReference type="Proteomes" id="UP001549047"/>
    </source>
</evidence>
<keyword evidence="3" id="KW-1185">Reference proteome</keyword>
<keyword evidence="1" id="KW-1133">Transmembrane helix</keyword>
<gene>
    <name evidence="2" type="ORF">ABID16_002586</name>
</gene>
<keyword evidence="1" id="KW-0472">Membrane</keyword>
<reference evidence="2 3" key="1">
    <citation type="submission" date="2024-06" db="EMBL/GenBank/DDBJ databases">
        <title>Genomic Encyclopedia of Type Strains, Phase IV (KMG-IV): sequencing the most valuable type-strain genomes for metagenomic binning, comparative biology and taxonomic classification.</title>
        <authorList>
            <person name="Goeker M."/>
        </authorList>
    </citation>
    <scope>NUCLEOTIDE SEQUENCE [LARGE SCALE GENOMIC DNA]</scope>
    <source>
        <strain evidence="2 3">DSM 29780</strain>
    </source>
</reference>
<evidence type="ECO:0000313" key="2">
    <source>
        <dbReference type="EMBL" id="MET3614249.1"/>
    </source>
</evidence>
<protein>
    <submittedName>
        <fullName evidence="2">Uncharacterized protein</fullName>
    </submittedName>
</protein>
<proteinExistence type="predicted"/>
<feature type="transmembrane region" description="Helical" evidence="1">
    <location>
        <begin position="6"/>
        <end position="25"/>
    </location>
</feature>
<evidence type="ECO:0000256" key="1">
    <source>
        <dbReference type="SAM" id="Phobius"/>
    </source>
</evidence>
<comment type="caution">
    <text evidence="2">The sequence shown here is derived from an EMBL/GenBank/DDBJ whole genome shotgun (WGS) entry which is preliminary data.</text>
</comment>
<accession>A0ABV2J0H7</accession>
<dbReference type="EMBL" id="JBEPMB010000003">
    <property type="protein sequence ID" value="MET3614249.1"/>
    <property type="molecule type" value="Genomic_DNA"/>
</dbReference>
<keyword evidence="1" id="KW-0812">Transmembrane</keyword>
<name>A0ABV2J0H7_9HYPH</name>
<sequence length="46" mass="5160">MEDRHSIIILFLVFAFALMTVRTIVRLETHVPLRAAQAAQQPAAGR</sequence>
<dbReference type="Proteomes" id="UP001549047">
    <property type="component" value="Unassembled WGS sequence"/>
</dbReference>